<feature type="binding site" evidence="8">
    <location>
        <position position="265"/>
    </location>
    <ligand>
        <name>substrate</name>
    </ligand>
</feature>
<dbReference type="Proteomes" id="UP000322530">
    <property type="component" value="Unassembled WGS sequence"/>
</dbReference>
<dbReference type="GO" id="GO:0008360">
    <property type="term" value="P:regulation of cell shape"/>
    <property type="evidence" value="ECO:0007669"/>
    <property type="project" value="UniProtKB-KW"/>
</dbReference>
<reference evidence="11 12" key="1">
    <citation type="submission" date="2019-01" db="EMBL/GenBank/DDBJ databases">
        <title>Draft genome sequence of Dictyobacter sp. Uno17.</title>
        <authorList>
            <person name="Wang C.M."/>
            <person name="Zheng Y."/>
            <person name="Sakai Y."/>
            <person name="Abe K."/>
            <person name="Yokota A."/>
            <person name="Yabe S."/>
        </authorList>
    </citation>
    <scope>NUCLEOTIDE SEQUENCE [LARGE SCALE GENOMIC DNA]</scope>
    <source>
        <strain evidence="11 12">Uno17</strain>
    </source>
</reference>
<keyword evidence="11" id="KW-0645">Protease</keyword>
<name>A0A5A5TAE8_9CHLR</name>
<accession>A0A5A5TAE8</accession>
<dbReference type="InterPro" id="IPR012338">
    <property type="entry name" value="Beta-lactam/transpept-like"/>
</dbReference>
<evidence type="ECO:0000313" key="12">
    <source>
        <dbReference type="Proteomes" id="UP000322530"/>
    </source>
</evidence>
<feature type="domain" description="Peptidase S11 D-alanyl-D-alanine carboxypeptidase A N-terminal" evidence="10">
    <location>
        <begin position="66"/>
        <end position="295"/>
    </location>
</feature>
<evidence type="ECO:0000259" key="10">
    <source>
        <dbReference type="Pfam" id="PF00768"/>
    </source>
</evidence>
<proteinExistence type="inferred from homology"/>
<dbReference type="AlphaFoldDB" id="A0A5A5TAE8"/>
<evidence type="ECO:0000256" key="4">
    <source>
        <dbReference type="ARBA" id="ARBA00022960"/>
    </source>
</evidence>
<evidence type="ECO:0000256" key="7">
    <source>
        <dbReference type="PIRSR" id="PIRSR618044-1"/>
    </source>
</evidence>
<evidence type="ECO:0000313" key="11">
    <source>
        <dbReference type="EMBL" id="GCF07874.1"/>
    </source>
</evidence>
<dbReference type="GO" id="GO:0071555">
    <property type="term" value="P:cell wall organization"/>
    <property type="evidence" value="ECO:0007669"/>
    <property type="project" value="UniProtKB-KW"/>
</dbReference>
<keyword evidence="3" id="KW-0378">Hydrolase</keyword>
<comment type="caution">
    <text evidence="11">The sequence shown here is derived from an EMBL/GenBank/DDBJ whole genome shotgun (WGS) entry which is preliminary data.</text>
</comment>
<keyword evidence="5" id="KW-0573">Peptidoglycan synthesis</keyword>
<dbReference type="EMBL" id="BIXY01000015">
    <property type="protein sequence ID" value="GCF07874.1"/>
    <property type="molecule type" value="Genomic_DNA"/>
</dbReference>
<evidence type="ECO:0000256" key="2">
    <source>
        <dbReference type="ARBA" id="ARBA00022729"/>
    </source>
</evidence>
<dbReference type="InterPro" id="IPR001967">
    <property type="entry name" value="Peptidase_S11_N"/>
</dbReference>
<dbReference type="RefSeq" id="WP_172631932.1">
    <property type="nucleotide sequence ID" value="NZ_BIXY01000015.1"/>
</dbReference>
<protein>
    <submittedName>
        <fullName evidence="11">D-alanyl-D-alanine carboxypeptidase</fullName>
    </submittedName>
</protein>
<dbReference type="InterPro" id="IPR018044">
    <property type="entry name" value="Peptidase_S11"/>
</dbReference>
<organism evidence="11 12">
    <name type="scientific">Dictyobacter arantiisoli</name>
    <dbReference type="NCBI Taxonomy" id="2014874"/>
    <lineage>
        <taxon>Bacteria</taxon>
        <taxon>Bacillati</taxon>
        <taxon>Chloroflexota</taxon>
        <taxon>Ktedonobacteria</taxon>
        <taxon>Ktedonobacterales</taxon>
        <taxon>Dictyobacteraceae</taxon>
        <taxon>Dictyobacter</taxon>
    </lineage>
</organism>
<dbReference type="PANTHER" id="PTHR21581">
    <property type="entry name" value="D-ALANYL-D-ALANINE CARBOXYPEPTIDASE"/>
    <property type="match status" value="1"/>
</dbReference>
<keyword evidence="11" id="KW-0121">Carboxypeptidase</keyword>
<gene>
    <name evidence="11" type="ORF">KDI_14380</name>
</gene>
<keyword evidence="4" id="KW-0133">Cell shape</keyword>
<keyword evidence="12" id="KW-1185">Reference proteome</keyword>
<feature type="active site" description="Proton acceptor" evidence="7">
    <location>
        <position position="102"/>
    </location>
</feature>
<evidence type="ECO:0000256" key="1">
    <source>
        <dbReference type="ARBA" id="ARBA00007164"/>
    </source>
</evidence>
<feature type="active site" evidence="7">
    <location>
        <position position="158"/>
    </location>
</feature>
<dbReference type="SUPFAM" id="SSF56601">
    <property type="entry name" value="beta-lactamase/transpeptidase-like"/>
    <property type="match status" value="1"/>
</dbReference>
<evidence type="ECO:0000256" key="9">
    <source>
        <dbReference type="RuleBase" id="RU004016"/>
    </source>
</evidence>
<dbReference type="PRINTS" id="PR00725">
    <property type="entry name" value="DADACBPTASE1"/>
</dbReference>
<evidence type="ECO:0000256" key="6">
    <source>
        <dbReference type="ARBA" id="ARBA00023316"/>
    </source>
</evidence>
<evidence type="ECO:0000256" key="5">
    <source>
        <dbReference type="ARBA" id="ARBA00022984"/>
    </source>
</evidence>
<evidence type="ECO:0000256" key="8">
    <source>
        <dbReference type="PIRSR" id="PIRSR618044-2"/>
    </source>
</evidence>
<dbReference type="Pfam" id="PF00768">
    <property type="entry name" value="Peptidase_S11"/>
    <property type="match status" value="1"/>
</dbReference>
<dbReference type="Gene3D" id="3.40.710.10">
    <property type="entry name" value="DD-peptidase/beta-lactamase superfamily"/>
    <property type="match status" value="1"/>
</dbReference>
<dbReference type="PANTHER" id="PTHR21581:SF33">
    <property type="entry name" value="D-ALANYL-D-ALANINE CARBOXYPEPTIDASE DACB"/>
    <property type="match status" value="1"/>
</dbReference>
<dbReference type="GO" id="GO:0009002">
    <property type="term" value="F:serine-type D-Ala-D-Ala carboxypeptidase activity"/>
    <property type="evidence" value="ECO:0007669"/>
    <property type="project" value="InterPro"/>
</dbReference>
<evidence type="ECO:0000256" key="3">
    <source>
        <dbReference type="ARBA" id="ARBA00022801"/>
    </source>
</evidence>
<keyword evidence="6" id="KW-0961">Cell wall biogenesis/degradation</keyword>
<sequence length="321" mass="34653">MRRRIIAFPLIIVALCLLVITPVLAFTPLGGTILHTGSVAHSTPTAIPSTPPPIPTPFPVLTPIKNPPHIDAGAVYLLDADTDNVLDEQNGEKPMLMASTTKIMTALIAIQTANLNRPIPIHQDAIDRVILDDGSSAGLMVGDVVPLKDLLYALMLPSGNDAAYAIADELGGTRENFVARMNLFTYHLHLFQTHFNSPDGLTAKEQTHYTTAHDLAQLSHYALQIPLFAHIVETQTYTEHIGERTLIWNNTNTLLSTYKGATGIKTGHTFAAGYCLVFAATHAGHHLIGVILNSSSSTQRDADAATLLNWGFSLPLLPPQP</sequence>
<dbReference type="GO" id="GO:0006508">
    <property type="term" value="P:proteolysis"/>
    <property type="evidence" value="ECO:0007669"/>
    <property type="project" value="InterPro"/>
</dbReference>
<feature type="active site" description="Acyl-ester intermediate" evidence="7">
    <location>
        <position position="99"/>
    </location>
</feature>
<comment type="similarity">
    <text evidence="1 9">Belongs to the peptidase S11 family.</text>
</comment>
<dbReference type="GO" id="GO:0009252">
    <property type="term" value="P:peptidoglycan biosynthetic process"/>
    <property type="evidence" value="ECO:0007669"/>
    <property type="project" value="UniProtKB-KW"/>
</dbReference>
<keyword evidence="2" id="KW-0732">Signal</keyword>